<feature type="compositionally biased region" description="Basic and acidic residues" evidence="1">
    <location>
        <begin position="1690"/>
        <end position="1700"/>
    </location>
</feature>
<evidence type="ECO:0000313" key="3">
    <source>
        <dbReference type="Proteomes" id="UP000268093"/>
    </source>
</evidence>
<dbReference type="SUPFAM" id="SSF103657">
    <property type="entry name" value="BAR/IMD domain-like"/>
    <property type="match status" value="1"/>
</dbReference>
<feature type="compositionally biased region" description="Polar residues" evidence="1">
    <location>
        <begin position="749"/>
        <end position="772"/>
    </location>
</feature>
<feature type="region of interest" description="Disordered" evidence="1">
    <location>
        <begin position="1293"/>
        <end position="1321"/>
    </location>
</feature>
<feature type="region of interest" description="Disordered" evidence="1">
    <location>
        <begin position="609"/>
        <end position="806"/>
    </location>
</feature>
<feature type="compositionally biased region" description="Polar residues" evidence="1">
    <location>
        <begin position="1655"/>
        <end position="1667"/>
    </location>
</feature>
<protein>
    <submittedName>
        <fullName evidence="2">Uncharacterized protein</fullName>
    </submittedName>
</protein>
<comment type="caution">
    <text evidence="2">The sequence shown here is derived from an EMBL/GenBank/DDBJ whole genome shotgun (WGS) entry which is preliminary data.</text>
</comment>
<feature type="region of interest" description="Disordered" evidence="1">
    <location>
        <begin position="1449"/>
        <end position="1709"/>
    </location>
</feature>
<feature type="region of interest" description="Disordered" evidence="1">
    <location>
        <begin position="1143"/>
        <end position="1166"/>
    </location>
</feature>
<keyword evidence="3" id="KW-1185">Reference proteome</keyword>
<feature type="compositionally biased region" description="Polar residues" evidence="1">
    <location>
        <begin position="95"/>
        <end position="110"/>
    </location>
</feature>
<feature type="compositionally biased region" description="Low complexity" evidence="1">
    <location>
        <begin position="1545"/>
        <end position="1556"/>
    </location>
</feature>
<feature type="compositionally biased region" description="Low complexity" evidence="1">
    <location>
        <begin position="861"/>
        <end position="873"/>
    </location>
</feature>
<dbReference type="Proteomes" id="UP000268093">
    <property type="component" value="Unassembled WGS sequence"/>
</dbReference>
<feature type="compositionally biased region" description="Basic and acidic residues" evidence="1">
    <location>
        <begin position="1573"/>
        <end position="1590"/>
    </location>
</feature>
<feature type="compositionally biased region" description="Low complexity" evidence="1">
    <location>
        <begin position="1626"/>
        <end position="1647"/>
    </location>
</feature>
<feature type="compositionally biased region" description="Polar residues" evidence="1">
    <location>
        <begin position="1049"/>
        <end position="1080"/>
    </location>
</feature>
<feature type="region of interest" description="Disordered" evidence="1">
    <location>
        <begin position="1196"/>
        <end position="1230"/>
    </location>
</feature>
<feature type="non-terminal residue" evidence="2">
    <location>
        <position position="1709"/>
    </location>
</feature>
<feature type="compositionally biased region" description="Low complexity" evidence="1">
    <location>
        <begin position="643"/>
        <end position="663"/>
    </location>
</feature>
<dbReference type="InterPro" id="IPR027267">
    <property type="entry name" value="AH/BAR_dom_sf"/>
</dbReference>
<sequence length="1709" mass="184328">MLEEQRMIYLRNHLWAFANMLSTTYVVDDQACERIRVALESYDVSRDIAMFVGLKSTGVEVPEPIPYQNFFAIGGGGSSASLPDLDHDEDFGPSITLTQQPLPSPKSSGGSAAVHAERQSHHSLPPTPVPVPVPVPVPTHIIFGNEPDLLAPPRGKEVLPDPVPFEPHRYERDASESGPVESRLGFGFAIESAVTTTFFGKLREDNDHESDVDPVVEHLPTQDGEELKAVEDQRRSLGSTTQDVPSTGLAMAGAAVTAAEPAPSITVHAVPVSEPLTPLPQQQIRHSLAALHLELDNMIVDTWGSEVDDNDSTGKIGNLKVKDSTPSPITSPTFSQTSVIAAGDAGENGPVIKSTIAEEIHAAAVTPLEGPVISLSNGLAQQAQQPPVVQEEIIRTIEISAQETVVPDVVQTPVQSPISDHFGTDTKGNVTEVAEEQVQERVIVEVRPPVIVPKPRQRAEAWKTSIRRPEGGPIVVPKAPIVTPKTPSVSDDLIPVRSEQGDPLMDNFSPPAQKGDINGAPPISYQWGATASTSEELNRTHEVVAVVTAAVAGAEILAQENDKGPAPPPKDNKWIPPAAFAEPEALQSATPIVTKSDQDRENLLNFLKSGAAPNNASDSSQSSESSQQEQQRKQQVPELQNYAPTPITSTSAPTTEFSQQQDPPQTPPPTPPQQQQTSTGVASLSERDRPHSGSSINSFSHRDMSDNPLVMPPRRSSMQPPPREFHSELPATRLRLSLTRSGIPEEAGSSPQQQQIIATSPLQETPTDDLSVQQPQPSLLQQQAPLQQAPLQRELTPLSQQQQAQLQQAQLQQVQLQQAQLQQAQLQQAQLQWAQQQQVQQGQLQYAQRQHQQLPPLPQQQRPLQQLQNQPQQRQEEVTSESGNKSSWFRKDQFGKWAGKAAKAGAAVAAKVAVAVVKDKGEDPVRPASGDFSDSFVSTSGTVAIRHVSPVIVRQAGAAIGTKLQQTGDSEPTSDMRDAGVQLQSAGGPSQGDTSSAFSADGQFNLQGDSSGTLGFSQDTNKMLPPQPVQLFSNDPSQAFNPSPPPSMQLPSDPSQAISSVTQNTTIQAQSVQSPPYGSTQTLTTYTQNIITSQSQSSSAQPSGDVASQGITSFGQNADFQQTSGNESSQTVADFDLKLSSQSARLPGHGESQGIGAFGQTASIPQVPGDKASQNFTQNISTQTQSQIAQIPGLAPNLQPEATQPTGSTDDTYNIASQGTSASDQSLPWAQRQPVSDFDQPKGFPSFGPTYTIPSGQESPHQVAATISATQNGAQSVPKTGFLVRTATLLNDASNMNRHGSSGPTNVGSAPQPQESTALASPPLDPVVIKHQQQAYPHSSPTQQGGTPTIMVPVMMAPVGGGLGRQNSVAGPRAPKNPMMNQQISPVPQMPQQAMQQQVMQQQVMQQQVMQQQAMQQQAMQQQAMQQQAMQQQAMQQQAMQQQAMQQQAMQQQATQQPAKQQPAKQQPAKQPGAADAVPQPSTSGTVVVKDPRGLGSKMKDIMLKYPQETKWPTGPGHKDEKKGRDREKDRPKKDEILAPEAVMSSSVSVISQWSQDGSHREEKHRMSMNFLRKKDKDGQKADGREHHLEQPQQNPQYYRPLSTGSSNIQQQQYPQRPLDTQQKTPPQQHLQLQDPPSPASSRGGASFQTIELDPSSSPQFRPQNGMQAPLRTFGTPMQQLQPLPAPPRFTEKEKPKQELDDGTPVIGY</sequence>
<organism evidence="2 3">
    <name type="scientific">Jimgerdemannia flammicorona</name>
    <dbReference type="NCBI Taxonomy" id="994334"/>
    <lineage>
        <taxon>Eukaryota</taxon>
        <taxon>Fungi</taxon>
        <taxon>Fungi incertae sedis</taxon>
        <taxon>Mucoromycota</taxon>
        <taxon>Mucoromycotina</taxon>
        <taxon>Endogonomycetes</taxon>
        <taxon>Endogonales</taxon>
        <taxon>Endogonaceae</taxon>
        <taxon>Jimgerdemannia</taxon>
    </lineage>
</organism>
<accession>A0A433BA16</accession>
<name>A0A433BA16_9FUNG</name>
<feature type="region of interest" description="Disordered" evidence="1">
    <location>
        <begin position="861"/>
        <end position="890"/>
    </location>
</feature>
<feature type="compositionally biased region" description="Polar residues" evidence="1">
    <location>
        <begin position="1030"/>
        <end position="1041"/>
    </location>
</feature>
<evidence type="ECO:0000313" key="2">
    <source>
        <dbReference type="EMBL" id="RUP18745.1"/>
    </source>
</evidence>
<proteinExistence type="predicted"/>
<feature type="compositionally biased region" description="Basic and acidic residues" evidence="1">
    <location>
        <begin position="1517"/>
        <end position="1537"/>
    </location>
</feature>
<dbReference type="EMBL" id="RBNI01014806">
    <property type="protein sequence ID" value="RUP18745.1"/>
    <property type="molecule type" value="Genomic_DNA"/>
</dbReference>
<dbReference type="OrthoDB" id="27823at2759"/>
<feature type="compositionally biased region" description="Low complexity" evidence="1">
    <location>
        <begin position="617"/>
        <end position="629"/>
    </location>
</feature>
<feature type="compositionally biased region" description="Polar residues" evidence="1">
    <location>
        <begin position="963"/>
        <end position="973"/>
    </location>
</feature>
<feature type="region of interest" description="Disordered" evidence="1">
    <location>
        <begin position="963"/>
        <end position="1080"/>
    </location>
</feature>
<feature type="compositionally biased region" description="Polar residues" evidence="1">
    <location>
        <begin position="1293"/>
        <end position="1319"/>
    </location>
</feature>
<feature type="compositionally biased region" description="Low complexity" evidence="1">
    <location>
        <begin position="1449"/>
        <end position="1472"/>
    </location>
</feature>
<gene>
    <name evidence="2" type="ORF">BC936DRAFT_139358</name>
</gene>
<feature type="region of interest" description="Disordered" evidence="1">
    <location>
        <begin position="81"/>
        <end position="131"/>
    </location>
</feature>
<reference evidence="2 3" key="1">
    <citation type="journal article" date="2018" name="New Phytol.">
        <title>Phylogenomics of Endogonaceae and evolution of mycorrhizas within Mucoromycota.</title>
        <authorList>
            <person name="Chang Y."/>
            <person name="Desiro A."/>
            <person name="Na H."/>
            <person name="Sandor L."/>
            <person name="Lipzen A."/>
            <person name="Clum A."/>
            <person name="Barry K."/>
            <person name="Grigoriev I.V."/>
            <person name="Martin F.M."/>
            <person name="Stajich J.E."/>
            <person name="Smith M.E."/>
            <person name="Bonito G."/>
            <person name="Spatafora J.W."/>
        </authorList>
    </citation>
    <scope>NUCLEOTIDE SEQUENCE [LARGE SCALE GENOMIC DNA]</scope>
    <source>
        <strain evidence="2 3">GMNB39</strain>
    </source>
</reference>
<feature type="compositionally biased region" description="Polar residues" evidence="1">
    <location>
        <begin position="982"/>
        <end position="1021"/>
    </location>
</feature>
<feature type="compositionally biased region" description="Low complexity" evidence="1">
    <location>
        <begin position="773"/>
        <end position="792"/>
    </location>
</feature>
<feature type="compositionally biased region" description="Polar residues" evidence="1">
    <location>
        <begin position="1591"/>
        <end position="1625"/>
    </location>
</feature>
<feature type="compositionally biased region" description="Polar residues" evidence="1">
    <location>
        <begin position="1200"/>
        <end position="1228"/>
    </location>
</feature>
<evidence type="ECO:0000256" key="1">
    <source>
        <dbReference type="SAM" id="MobiDB-lite"/>
    </source>
</evidence>
<dbReference type="Gene3D" id="1.20.1270.60">
    <property type="entry name" value="Arfaptin homology (AH) domain/BAR domain"/>
    <property type="match status" value="1"/>
</dbReference>
<feature type="compositionally biased region" description="Basic and acidic residues" evidence="1">
    <location>
        <begin position="1490"/>
        <end position="1503"/>
    </location>
</feature>